<dbReference type="RefSeq" id="WP_143712201.1">
    <property type="nucleotide sequence ID" value="NZ_JAGSGB010000001.1"/>
</dbReference>
<comment type="caution">
    <text evidence="1">The sequence shown here is derived from an EMBL/GenBank/DDBJ whole genome shotgun (WGS) entry which is preliminary data.</text>
</comment>
<protein>
    <submittedName>
        <fullName evidence="1">Uncharacterized protein</fullName>
    </submittedName>
</protein>
<dbReference type="EMBL" id="JAGSGB010000001">
    <property type="protein sequence ID" value="MBZ6377107.1"/>
    <property type="molecule type" value="Genomic_DNA"/>
</dbReference>
<evidence type="ECO:0000313" key="2">
    <source>
        <dbReference type="Proteomes" id="UP000824621"/>
    </source>
</evidence>
<sequence>MGDLALLDTAAGDACLDYVELYDGLQQRRHLGQVKLEKLVDRGPGWFSAVHFDESLRAFARQVDEPCVILCAVTICAIGADGGQSALW</sequence>
<organism evidence="1 2">
    <name type="scientific">Pacificimonas aurantium</name>
    <dbReference type="NCBI Taxonomy" id="1250540"/>
    <lineage>
        <taxon>Bacteria</taxon>
        <taxon>Pseudomonadati</taxon>
        <taxon>Pseudomonadota</taxon>
        <taxon>Alphaproteobacteria</taxon>
        <taxon>Sphingomonadales</taxon>
        <taxon>Sphingosinicellaceae</taxon>
        <taxon>Pacificimonas</taxon>
    </lineage>
</organism>
<proteinExistence type="predicted"/>
<gene>
    <name evidence="1" type="ORF">KCN53_00495</name>
</gene>
<reference evidence="1 2" key="1">
    <citation type="submission" date="2021-04" db="EMBL/GenBank/DDBJ databases">
        <authorList>
            <person name="Pira H."/>
            <person name="Risdian C."/>
            <person name="Wink J."/>
        </authorList>
    </citation>
    <scope>NUCLEOTIDE SEQUENCE [LARGE SCALE GENOMIC DNA]</scope>
    <source>
        <strain evidence="1 2">DSM 107782</strain>
    </source>
</reference>
<evidence type="ECO:0000313" key="1">
    <source>
        <dbReference type="EMBL" id="MBZ6377107.1"/>
    </source>
</evidence>
<accession>A0ABS7WHQ3</accession>
<keyword evidence="2" id="KW-1185">Reference proteome</keyword>
<name>A0ABS7WHQ3_9SPHN</name>
<dbReference type="Proteomes" id="UP000824621">
    <property type="component" value="Unassembled WGS sequence"/>
</dbReference>